<dbReference type="OrthoDB" id="5069327at2"/>
<proteinExistence type="predicted"/>
<keyword evidence="2" id="KW-1185">Reference proteome</keyword>
<dbReference type="AlphaFoldDB" id="A0A498CIJ4"/>
<dbReference type="EMBL" id="RCDB01000001">
    <property type="protein sequence ID" value="RLK52790.1"/>
    <property type="molecule type" value="Genomic_DNA"/>
</dbReference>
<gene>
    <name evidence="1" type="ORF">C7474_0748</name>
</gene>
<dbReference type="RefSeq" id="WP_121057583.1">
    <property type="nucleotide sequence ID" value="NZ_RCDB01000001.1"/>
</dbReference>
<name>A0A498CIJ4_9MICO</name>
<reference evidence="1 2" key="1">
    <citation type="journal article" date="2015" name="Stand. Genomic Sci.">
        <title>Genomic Encyclopedia of Bacterial and Archaeal Type Strains, Phase III: the genomes of soil and plant-associated and newly described type strains.</title>
        <authorList>
            <person name="Whitman W.B."/>
            <person name="Woyke T."/>
            <person name="Klenk H.P."/>
            <person name="Zhou Y."/>
            <person name="Lilburn T.G."/>
            <person name="Beck B.J."/>
            <person name="De Vos P."/>
            <person name="Vandamme P."/>
            <person name="Eisen J.A."/>
            <person name="Garrity G."/>
            <person name="Hugenholtz P."/>
            <person name="Kyrpides N.C."/>
        </authorList>
    </citation>
    <scope>NUCLEOTIDE SEQUENCE [LARGE SCALE GENOMIC DNA]</scope>
    <source>
        <strain evidence="1 2">S2T63</strain>
    </source>
</reference>
<protein>
    <submittedName>
        <fullName evidence="1">Uncharacterized protein</fullName>
    </submittedName>
</protein>
<organism evidence="1 2">
    <name type="scientific">Microbacterium telephonicum</name>
    <dbReference type="NCBI Taxonomy" id="1714841"/>
    <lineage>
        <taxon>Bacteria</taxon>
        <taxon>Bacillati</taxon>
        <taxon>Actinomycetota</taxon>
        <taxon>Actinomycetes</taxon>
        <taxon>Micrococcales</taxon>
        <taxon>Microbacteriaceae</taxon>
        <taxon>Microbacterium</taxon>
    </lineage>
</organism>
<accession>A0A498CIJ4</accession>
<comment type="caution">
    <text evidence="1">The sequence shown here is derived from an EMBL/GenBank/DDBJ whole genome shotgun (WGS) entry which is preliminary data.</text>
</comment>
<evidence type="ECO:0000313" key="2">
    <source>
        <dbReference type="Proteomes" id="UP000273158"/>
    </source>
</evidence>
<evidence type="ECO:0000313" key="1">
    <source>
        <dbReference type="EMBL" id="RLK52790.1"/>
    </source>
</evidence>
<dbReference type="Proteomes" id="UP000273158">
    <property type="component" value="Unassembled WGS sequence"/>
</dbReference>
<sequence length="68" mass="7209">MSTQDEPAQEQNVATDAERLDGILAQTRADVGGEDTSVVATALRRRLDDVGLDIDAAEIDRLVAEIAG</sequence>